<dbReference type="PANTHER" id="PTHR12215">
    <property type="entry name" value="PHOSPHOPANTETHEINE TRANSFERASE"/>
    <property type="match status" value="1"/>
</dbReference>
<dbReference type="InterPro" id="IPR050559">
    <property type="entry name" value="P-Pant_transferase_sf"/>
</dbReference>
<evidence type="ECO:0000256" key="1">
    <source>
        <dbReference type="ARBA" id="ARBA00010990"/>
    </source>
</evidence>
<proteinExistence type="inferred from homology"/>
<dbReference type="SUPFAM" id="SSF56214">
    <property type="entry name" value="4'-phosphopantetheinyl transferase"/>
    <property type="match status" value="2"/>
</dbReference>
<evidence type="ECO:0000256" key="2">
    <source>
        <dbReference type="ARBA" id="ARBA00022679"/>
    </source>
</evidence>
<dbReference type="InterPro" id="IPR037143">
    <property type="entry name" value="4-PPantetheinyl_Trfase_dom_sf"/>
</dbReference>
<evidence type="ECO:0000259" key="3">
    <source>
        <dbReference type="Pfam" id="PF01648"/>
    </source>
</evidence>
<dbReference type="Gene3D" id="3.90.470.20">
    <property type="entry name" value="4'-phosphopantetheinyl transferase domain"/>
    <property type="match status" value="2"/>
</dbReference>
<evidence type="ECO:0000313" key="4">
    <source>
        <dbReference type="EMBL" id="GAA1075168.1"/>
    </source>
</evidence>
<gene>
    <name evidence="4" type="ORF">GCM10009663_15330</name>
</gene>
<dbReference type="InterPro" id="IPR008278">
    <property type="entry name" value="4-PPantetheinyl_Trfase_dom"/>
</dbReference>
<dbReference type="Pfam" id="PF01648">
    <property type="entry name" value="ACPS"/>
    <property type="match status" value="1"/>
</dbReference>
<comment type="similarity">
    <text evidence="1">Belongs to the P-Pant transferase superfamily. Gsp/Sfp/HetI/AcpT family.</text>
</comment>
<protein>
    <recommendedName>
        <fullName evidence="3">4'-phosphopantetheinyl transferase domain-containing protein</fullName>
    </recommendedName>
</protein>
<accession>A0ABN1TF87</accession>
<dbReference type="EMBL" id="BAAALD010000009">
    <property type="protein sequence ID" value="GAA1075168.1"/>
    <property type="molecule type" value="Genomic_DNA"/>
</dbReference>
<feature type="domain" description="4'-phosphopantetheinyl transferase" evidence="3">
    <location>
        <begin position="115"/>
        <end position="206"/>
    </location>
</feature>
<keyword evidence="5" id="KW-1185">Reference proteome</keyword>
<comment type="caution">
    <text evidence="4">The sequence shown here is derived from an EMBL/GenBank/DDBJ whole genome shotgun (WGS) entry which is preliminary data.</text>
</comment>
<sequence length="244" mass="24798">MDGTAGGGLVAVAGSAEVLALPGLGEELLTPAERERAARFHRERNRLDFVAAHLLVRLCAARLLGVPVAGLVLEQYCPDCGLSGHGAPSLAGRPEVGLSLSHTEGVVAAAAGPAPVGVDVELPGGRDGTADLYDRVLGPAESALVAARPDPDGAFLRQWVRKEAMIKIGRASLDTLASVDLSALPLDLPGPGPALHRHGDLHLLDWAAPGSGALLAAVSTRPVRLLPPDGLRAGGVQGRPGASA</sequence>
<reference evidence="4 5" key="1">
    <citation type="journal article" date="2019" name="Int. J. Syst. Evol. Microbiol.">
        <title>The Global Catalogue of Microorganisms (GCM) 10K type strain sequencing project: providing services to taxonomists for standard genome sequencing and annotation.</title>
        <authorList>
            <consortium name="The Broad Institute Genomics Platform"/>
            <consortium name="The Broad Institute Genome Sequencing Center for Infectious Disease"/>
            <person name="Wu L."/>
            <person name="Ma J."/>
        </authorList>
    </citation>
    <scope>NUCLEOTIDE SEQUENCE [LARGE SCALE GENOMIC DNA]</scope>
    <source>
        <strain evidence="4 5">JCM 13002</strain>
    </source>
</reference>
<name>A0ABN1TF87_9ACTN</name>
<dbReference type="RefSeq" id="WP_344622724.1">
    <property type="nucleotide sequence ID" value="NZ_BAAALD010000009.1"/>
</dbReference>
<dbReference type="PANTHER" id="PTHR12215:SF10">
    <property type="entry name" value="L-AMINOADIPATE-SEMIALDEHYDE DEHYDROGENASE-PHOSPHOPANTETHEINYL TRANSFERASE"/>
    <property type="match status" value="1"/>
</dbReference>
<keyword evidence="2" id="KW-0808">Transferase</keyword>
<evidence type="ECO:0000313" key="5">
    <source>
        <dbReference type="Proteomes" id="UP001499987"/>
    </source>
</evidence>
<dbReference type="Proteomes" id="UP001499987">
    <property type="component" value="Unassembled WGS sequence"/>
</dbReference>
<organism evidence="4 5">
    <name type="scientific">Kitasatospora arboriphila</name>
    <dbReference type="NCBI Taxonomy" id="258052"/>
    <lineage>
        <taxon>Bacteria</taxon>
        <taxon>Bacillati</taxon>
        <taxon>Actinomycetota</taxon>
        <taxon>Actinomycetes</taxon>
        <taxon>Kitasatosporales</taxon>
        <taxon>Streptomycetaceae</taxon>
        <taxon>Kitasatospora</taxon>
    </lineage>
</organism>